<dbReference type="Gene3D" id="3.40.50.1820">
    <property type="entry name" value="alpha/beta hydrolase"/>
    <property type="match status" value="1"/>
</dbReference>
<dbReference type="Pfam" id="PF12697">
    <property type="entry name" value="Abhydrolase_6"/>
    <property type="match status" value="1"/>
</dbReference>
<keyword evidence="3" id="KW-1185">Reference proteome</keyword>
<gene>
    <name evidence="2" type="ORF">OD750_025000</name>
</gene>
<accession>A0A9X3YPW6</accession>
<dbReference type="EMBL" id="JAOVZO020000020">
    <property type="protein sequence ID" value="MDC8015799.1"/>
    <property type="molecule type" value="Genomic_DNA"/>
</dbReference>
<comment type="caution">
    <text evidence="2">The sequence shown here is derived from an EMBL/GenBank/DDBJ whole genome shotgun (WGS) entry which is preliminary data.</text>
</comment>
<evidence type="ECO:0000259" key="1">
    <source>
        <dbReference type="Pfam" id="PF12697"/>
    </source>
</evidence>
<proteinExistence type="predicted"/>
<sequence>MSVAAVTAERVILLHGVWMRGFSLLALRRRLEAAGYATDLFEYASVVGGPEPGIERLLKRMRAAQAPQVHLVGHSLGGLVALQAIRQGGGDLPPGKIVCLGSPLKGSGAARGVAKLPGGSYLLGRSLDILRNGLERWDGARPVGVVAGSLPIGLGRVIGGLTPPHDGTVSVDETRLDGIADHCEVPVTHTGLLFSAAVAQQAAAFLRDGRFAAQI</sequence>
<dbReference type="RefSeq" id="WP_263541346.1">
    <property type="nucleotide sequence ID" value="NZ_JAOVZO020000020.1"/>
</dbReference>
<dbReference type="InterPro" id="IPR029058">
    <property type="entry name" value="AB_hydrolase_fold"/>
</dbReference>
<feature type="domain" description="AB hydrolase-1" evidence="1">
    <location>
        <begin position="11"/>
        <end position="140"/>
    </location>
</feature>
<reference evidence="2" key="1">
    <citation type="submission" date="2023-02" db="EMBL/GenBank/DDBJ databases">
        <title>Tahibacter soli sp. nov. isolated from soil.</title>
        <authorList>
            <person name="Baek J.H."/>
            <person name="Lee J.K."/>
            <person name="Choi D.G."/>
            <person name="Jeon C.O."/>
        </authorList>
    </citation>
    <scope>NUCLEOTIDE SEQUENCE</scope>
    <source>
        <strain evidence="2">BL</strain>
    </source>
</reference>
<name>A0A9X3YPW6_9GAMM</name>
<dbReference type="SUPFAM" id="SSF53474">
    <property type="entry name" value="alpha/beta-Hydrolases"/>
    <property type="match status" value="1"/>
</dbReference>
<evidence type="ECO:0000313" key="3">
    <source>
        <dbReference type="Proteomes" id="UP001139971"/>
    </source>
</evidence>
<dbReference type="PANTHER" id="PTHR37946:SF1">
    <property type="entry name" value="SLL1969 PROTEIN"/>
    <property type="match status" value="1"/>
</dbReference>
<evidence type="ECO:0000313" key="2">
    <source>
        <dbReference type="EMBL" id="MDC8015799.1"/>
    </source>
</evidence>
<keyword evidence="2" id="KW-0378">Hydrolase</keyword>
<dbReference type="GO" id="GO:0016787">
    <property type="term" value="F:hydrolase activity"/>
    <property type="evidence" value="ECO:0007669"/>
    <property type="project" value="UniProtKB-KW"/>
</dbReference>
<organism evidence="2 3">
    <name type="scientific">Tahibacter soli</name>
    <dbReference type="NCBI Taxonomy" id="2983605"/>
    <lineage>
        <taxon>Bacteria</taxon>
        <taxon>Pseudomonadati</taxon>
        <taxon>Pseudomonadota</taxon>
        <taxon>Gammaproteobacteria</taxon>
        <taxon>Lysobacterales</taxon>
        <taxon>Rhodanobacteraceae</taxon>
        <taxon>Tahibacter</taxon>
    </lineage>
</organism>
<dbReference type="Proteomes" id="UP001139971">
    <property type="component" value="Unassembled WGS sequence"/>
</dbReference>
<protein>
    <submittedName>
        <fullName evidence="2">Alpha/beta hydrolase</fullName>
    </submittedName>
</protein>
<dbReference type="AlphaFoldDB" id="A0A9X3YPW6"/>
<dbReference type="InterPro" id="IPR000073">
    <property type="entry name" value="AB_hydrolase_1"/>
</dbReference>
<dbReference type="PANTHER" id="PTHR37946">
    <property type="entry name" value="SLL1969 PROTEIN"/>
    <property type="match status" value="1"/>
</dbReference>